<dbReference type="SUPFAM" id="SSF47384">
    <property type="entry name" value="Homodimeric domain of signal transducing histidine kinase"/>
    <property type="match status" value="1"/>
</dbReference>
<dbReference type="STRING" id="2756.BFR44_10820"/>
<accession>A0A291KHN0</accession>
<evidence type="ECO:0000256" key="5">
    <source>
        <dbReference type="ARBA" id="ARBA00022553"/>
    </source>
</evidence>
<evidence type="ECO:0000256" key="12">
    <source>
        <dbReference type="ARBA" id="ARBA00023012"/>
    </source>
</evidence>
<evidence type="ECO:0000256" key="9">
    <source>
        <dbReference type="ARBA" id="ARBA00022777"/>
    </source>
</evidence>
<dbReference type="PANTHER" id="PTHR45528:SF1">
    <property type="entry name" value="SENSOR HISTIDINE KINASE CPXA"/>
    <property type="match status" value="1"/>
</dbReference>
<dbReference type="EC" id="2.7.13.3" evidence="3"/>
<dbReference type="InterPro" id="IPR050398">
    <property type="entry name" value="HssS/ArlS-like"/>
</dbReference>
<comment type="catalytic activity">
    <reaction evidence="1">
        <text>ATP + protein L-histidine = ADP + protein N-phospho-L-histidine.</text>
        <dbReference type="EC" id="2.7.13.3"/>
    </reaction>
</comment>
<keyword evidence="5" id="KW-0597">Phosphoprotein</keyword>
<dbReference type="Pfam" id="PF00512">
    <property type="entry name" value="HisKA"/>
    <property type="match status" value="1"/>
</dbReference>
<dbReference type="PANTHER" id="PTHR45528">
    <property type="entry name" value="SENSOR HISTIDINE KINASE CPXA"/>
    <property type="match status" value="1"/>
</dbReference>
<feature type="domain" description="HAMP" evidence="16">
    <location>
        <begin position="189"/>
        <end position="241"/>
    </location>
</feature>
<feature type="transmembrane region" description="Helical" evidence="14">
    <location>
        <begin position="12"/>
        <end position="35"/>
    </location>
</feature>
<dbReference type="InterPro" id="IPR003660">
    <property type="entry name" value="HAMP_dom"/>
</dbReference>
<dbReference type="SMART" id="SM00387">
    <property type="entry name" value="HATPase_c"/>
    <property type="match status" value="1"/>
</dbReference>
<dbReference type="SMART" id="SM00388">
    <property type="entry name" value="HisKA"/>
    <property type="match status" value="1"/>
</dbReference>
<dbReference type="InterPro" id="IPR036097">
    <property type="entry name" value="HisK_dim/P_sf"/>
</dbReference>
<keyword evidence="12" id="KW-0902">Two-component regulatory system</keyword>
<evidence type="ECO:0000259" key="16">
    <source>
        <dbReference type="PROSITE" id="PS50885"/>
    </source>
</evidence>
<dbReference type="InterPro" id="IPR003594">
    <property type="entry name" value="HATPase_dom"/>
</dbReference>
<proteinExistence type="predicted"/>
<organism evidence="17 18">
    <name type="scientific">Brochothrix thermosphacta</name>
    <name type="common">Microbacterium thermosphactum</name>
    <dbReference type="NCBI Taxonomy" id="2756"/>
    <lineage>
        <taxon>Bacteria</taxon>
        <taxon>Bacillati</taxon>
        <taxon>Bacillota</taxon>
        <taxon>Bacilli</taxon>
        <taxon>Bacillales</taxon>
        <taxon>Listeriaceae</taxon>
        <taxon>Brochothrix</taxon>
    </lineage>
</organism>
<evidence type="ECO:0000256" key="4">
    <source>
        <dbReference type="ARBA" id="ARBA00022475"/>
    </source>
</evidence>
<dbReference type="Gene3D" id="3.30.565.10">
    <property type="entry name" value="Histidine kinase-like ATPase, C-terminal domain"/>
    <property type="match status" value="1"/>
</dbReference>
<dbReference type="EMBL" id="CP023483">
    <property type="protein sequence ID" value="ATF26688.1"/>
    <property type="molecule type" value="Genomic_DNA"/>
</dbReference>
<dbReference type="CDD" id="cd06225">
    <property type="entry name" value="HAMP"/>
    <property type="match status" value="1"/>
</dbReference>
<keyword evidence="10" id="KW-0067">ATP-binding</keyword>
<dbReference type="GO" id="GO:0005886">
    <property type="term" value="C:plasma membrane"/>
    <property type="evidence" value="ECO:0007669"/>
    <property type="project" value="UniProtKB-SubCell"/>
</dbReference>
<dbReference type="GO" id="GO:0005524">
    <property type="term" value="F:ATP binding"/>
    <property type="evidence" value="ECO:0007669"/>
    <property type="project" value="UniProtKB-KW"/>
</dbReference>
<dbReference type="Pfam" id="PF00672">
    <property type="entry name" value="HAMP"/>
    <property type="match status" value="1"/>
</dbReference>
<dbReference type="InterPro" id="IPR005467">
    <property type="entry name" value="His_kinase_dom"/>
</dbReference>
<dbReference type="InterPro" id="IPR003661">
    <property type="entry name" value="HisK_dim/P_dom"/>
</dbReference>
<dbReference type="Pfam" id="PF02518">
    <property type="entry name" value="HATPase_c"/>
    <property type="match status" value="1"/>
</dbReference>
<feature type="transmembrane region" description="Helical" evidence="14">
    <location>
        <begin position="169"/>
        <end position="187"/>
    </location>
</feature>
<dbReference type="FunFam" id="1.10.287.130:FF:000001">
    <property type="entry name" value="Two-component sensor histidine kinase"/>
    <property type="match status" value="1"/>
</dbReference>
<dbReference type="InterPro" id="IPR004358">
    <property type="entry name" value="Sig_transdc_His_kin-like_C"/>
</dbReference>
<dbReference type="OrthoDB" id="3436at2"/>
<keyword evidence="8" id="KW-0547">Nucleotide-binding</keyword>
<gene>
    <name evidence="17" type="ORF">CNY62_09995</name>
</gene>
<dbReference type="PRINTS" id="PR00344">
    <property type="entry name" value="BCTRLSENSOR"/>
</dbReference>
<evidence type="ECO:0000256" key="10">
    <source>
        <dbReference type="ARBA" id="ARBA00022840"/>
    </source>
</evidence>
<keyword evidence="6" id="KW-0808">Transferase</keyword>
<evidence type="ECO:0000256" key="2">
    <source>
        <dbReference type="ARBA" id="ARBA00004651"/>
    </source>
</evidence>
<sequence>MIVMKIKYFTQLFLTNLFIVLATSATIAILMTHFLSNYVYEGKVDELKRFGSAMAKELKKTDNTISIETVEKYQTLLNAKDATIILFDSEKRFRYAQPGVSFQIDSQEWENLKNGNQVSVPFEDTRFNRTVSFVLTPITNNNGTFAGGILLMSPVSETQKAIALLRNNVIIASGASLLIALVLSYMFSRFQVNRITKLQRATQSITSGDFDVQLNSKDRDEIGDLANDFDKMASSLKQSNEEVALQERRRRQFTVDVSHELRTPLTTISGVSDALATNVIPLEDAEESIRLIQTESKRLIRLVNENIDYERIRTNQVTLKKETFQLQELFEIVKDSLAFAADKKGDQITVDVSEKIMLHADYDRMTQVLINIVKNSIQFTDNGTVALRGYNTSHHTVIEVEDTGIGIKQEDIEEIWERFYKADISRTNTKYGESGIGLSIVKQLIAFHDGTVEVKSEEGSGTCFIIKLPLLTV</sequence>
<dbReference type="GO" id="GO:0000155">
    <property type="term" value="F:phosphorelay sensor kinase activity"/>
    <property type="evidence" value="ECO:0007669"/>
    <property type="project" value="InterPro"/>
</dbReference>
<dbReference type="Gene3D" id="6.10.340.10">
    <property type="match status" value="1"/>
</dbReference>
<keyword evidence="11 14" id="KW-1133">Transmembrane helix</keyword>
<evidence type="ECO:0000256" key="3">
    <source>
        <dbReference type="ARBA" id="ARBA00012438"/>
    </source>
</evidence>
<dbReference type="CDD" id="cd00082">
    <property type="entry name" value="HisKA"/>
    <property type="match status" value="1"/>
</dbReference>
<keyword evidence="13 14" id="KW-0472">Membrane</keyword>
<keyword evidence="9 17" id="KW-0418">Kinase</keyword>
<dbReference type="SUPFAM" id="SSF55874">
    <property type="entry name" value="ATPase domain of HSP90 chaperone/DNA topoisomerase II/histidine kinase"/>
    <property type="match status" value="1"/>
</dbReference>
<name>A0A291KHN0_BROTH</name>
<dbReference type="SMART" id="SM00304">
    <property type="entry name" value="HAMP"/>
    <property type="match status" value="1"/>
</dbReference>
<evidence type="ECO:0000256" key="7">
    <source>
        <dbReference type="ARBA" id="ARBA00022692"/>
    </source>
</evidence>
<dbReference type="PROSITE" id="PS50109">
    <property type="entry name" value="HIS_KIN"/>
    <property type="match status" value="1"/>
</dbReference>
<evidence type="ECO:0000259" key="15">
    <source>
        <dbReference type="PROSITE" id="PS50109"/>
    </source>
</evidence>
<dbReference type="InterPro" id="IPR036890">
    <property type="entry name" value="HATPase_C_sf"/>
</dbReference>
<evidence type="ECO:0000256" key="13">
    <source>
        <dbReference type="ARBA" id="ARBA00023136"/>
    </source>
</evidence>
<dbReference type="KEGG" id="bths:CNY62_09995"/>
<comment type="subcellular location">
    <subcellularLocation>
        <location evidence="2">Cell membrane</location>
        <topology evidence="2">Multi-pass membrane protein</topology>
    </subcellularLocation>
</comment>
<keyword evidence="4" id="KW-1003">Cell membrane</keyword>
<feature type="domain" description="Histidine kinase" evidence="15">
    <location>
        <begin position="256"/>
        <end position="472"/>
    </location>
</feature>
<evidence type="ECO:0000256" key="14">
    <source>
        <dbReference type="SAM" id="Phobius"/>
    </source>
</evidence>
<evidence type="ECO:0000256" key="6">
    <source>
        <dbReference type="ARBA" id="ARBA00022679"/>
    </source>
</evidence>
<dbReference type="FunFam" id="3.30.565.10:FF:000006">
    <property type="entry name" value="Sensor histidine kinase WalK"/>
    <property type="match status" value="1"/>
</dbReference>
<keyword evidence="7 14" id="KW-0812">Transmembrane</keyword>
<evidence type="ECO:0000313" key="17">
    <source>
        <dbReference type="EMBL" id="ATF26688.1"/>
    </source>
</evidence>
<evidence type="ECO:0000256" key="11">
    <source>
        <dbReference type="ARBA" id="ARBA00022989"/>
    </source>
</evidence>
<dbReference type="Proteomes" id="UP000243591">
    <property type="component" value="Chromosome"/>
</dbReference>
<evidence type="ECO:0000256" key="1">
    <source>
        <dbReference type="ARBA" id="ARBA00000085"/>
    </source>
</evidence>
<evidence type="ECO:0000256" key="8">
    <source>
        <dbReference type="ARBA" id="ARBA00022741"/>
    </source>
</evidence>
<dbReference type="Gene3D" id="1.10.287.130">
    <property type="match status" value="1"/>
</dbReference>
<dbReference type="SUPFAM" id="SSF158472">
    <property type="entry name" value="HAMP domain-like"/>
    <property type="match status" value="1"/>
</dbReference>
<reference evidence="17 18" key="1">
    <citation type="submission" date="2017-09" db="EMBL/GenBank/DDBJ databases">
        <title>Complete Genome Sequences of Two Strains of the Meat Spoilage Bacterium Brochothrix thermosphacta Isolated from Ground Chicken.</title>
        <authorList>
            <person name="Paoli G.C."/>
            <person name="Wijey C."/>
            <person name="Chen C.-Y."/>
            <person name="Nguyen L."/>
            <person name="Yan X."/>
            <person name="Irwin P.L."/>
        </authorList>
    </citation>
    <scope>NUCLEOTIDE SEQUENCE [LARGE SCALE GENOMIC DNA]</scope>
    <source>
        <strain evidence="17 18">BI</strain>
    </source>
</reference>
<dbReference type="PROSITE" id="PS50885">
    <property type="entry name" value="HAMP"/>
    <property type="match status" value="1"/>
</dbReference>
<evidence type="ECO:0000313" key="18">
    <source>
        <dbReference type="Proteomes" id="UP000243591"/>
    </source>
</evidence>
<protein>
    <recommendedName>
        <fullName evidence="3">histidine kinase</fullName>
        <ecNumber evidence="3">2.7.13.3</ecNumber>
    </recommendedName>
</protein>
<keyword evidence="18" id="KW-1185">Reference proteome</keyword>
<dbReference type="AlphaFoldDB" id="A0A291KHN0"/>